<dbReference type="InterPro" id="IPR001986">
    <property type="entry name" value="Enolpyruvate_Tfrase_dom"/>
</dbReference>
<proteinExistence type="inferred from homology"/>
<dbReference type="Pfam" id="PF00275">
    <property type="entry name" value="EPSP_synthase"/>
    <property type="match status" value="1"/>
</dbReference>
<comment type="subcellular location">
    <subcellularLocation>
        <location evidence="8">Cytoplasm</location>
    </subcellularLocation>
</comment>
<comment type="catalytic activity">
    <reaction evidence="7">
        <text>3-phosphoshikimate + phosphoenolpyruvate = 5-O-(1-carboxyvinyl)-3-phosphoshikimate + phosphate</text>
        <dbReference type="Rhea" id="RHEA:21256"/>
        <dbReference type="ChEBI" id="CHEBI:43474"/>
        <dbReference type="ChEBI" id="CHEBI:57701"/>
        <dbReference type="ChEBI" id="CHEBI:58702"/>
        <dbReference type="ChEBI" id="CHEBI:145989"/>
        <dbReference type="EC" id="2.5.1.19"/>
    </reaction>
    <physiologicalReaction direction="left-to-right" evidence="7">
        <dbReference type="Rhea" id="RHEA:21257"/>
    </physiologicalReaction>
</comment>
<comment type="caution">
    <text evidence="10">The sequence shown here is derived from an EMBL/GenBank/DDBJ whole genome shotgun (WGS) entry which is preliminary data.</text>
</comment>
<dbReference type="RefSeq" id="WP_145674940.1">
    <property type="nucleotide sequence ID" value="NZ_VITF01000003.1"/>
</dbReference>
<evidence type="ECO:0000256" key="5">
    <source>
        <dbReference type="ARBA" id="ARBA00022679"/>
    </source>
</evidence>
<evidence type="ECO:0000256" key="3">
    <source>
        <dbReference type="ARBA" id="ARBA00022490"/>
    </source>
</evidence>
<dbReference type="HAMAP" id="MF_00210">
    <property type="entry name" value="EPSP_synth"/>
    <property type="match status" value="1"/>
</dbReference>
<accession>A0A560BFR5</accession>
<comment type="subunit">
    <text evidence="8">Monomer.</text>
</comment>
<dbReference type="Gene3D" id="3.65.10.10">
    <property type="entry name" value="Enolpyruvate transferase domain"/>
    <property type="match status" value="2"/>
</dbReference>
<reference evidence="10 11" key="1">
    <citation type="submission" date="2019-06" db="EMBL/GenBank/DDBJ databases">
        <title>Genomic Encyclopedia of Type Strains, Phase IV (KMG-V): Genome sequencing to study the core and pangenomes of soil and plant-associated prokaryotes.</title>
        <authorList>
            <person name="Whitman W."/>
        </authorList>
    </citation>
    <scope>NUCLEOTIDE SEQUENCE [LARGE SCALE GENOMIC DNA]</scope>
    <source>
        <strain evidence="10 11">BR 11796</strain>
    </source>
</reference>
<evidence type="ECO:0000256" key="4">
    <source>
        <dbReference type="ARBA" id="ARBA00022605"/>
    </source>
</evidence>
<evidence type="ECO:0000256" key="6">
    <source>
        <dbReference type="ARBA" id="ARBA00023141"/>
    </source>
</evidence>
<dbReference type="PANTHER" id="PTHR21090">
    <property type="entry name" value="AROM/DEHYDROQUINATE SYNTHASE"/>
    <property type="match status" value="1"/>
</dbReference>
<dbReference type="InterPro" id="IPR023193">
    <property type="entry name" value="EPSP_synthase_CS"/>
</dbReference>
<feature type="binding site" evidence="8">
    <location>
        <position position="173"/>
    </location>
    <ligand>
        <name>3-phosphoshikimate</name>
        <dbReference type="ChEBI" id="CHEBI:145989"/>
    </ligand>
</feature>
<dbReference type="Proteomes" id="UP000316083">
    <property type="component" value="Unassembled WGS sequence"/>
</dbReference>
<feature type="binding site" evidence="8">
    <location>
        <position position="98"/>
    </location>
    <ligand>
        <name>phosphoenolpyruvate</name>
        <dbReference type="ChEBI" id="CHEBI:58702"/>
    </ligand>
</feature>
<dbReference type="EC" id="2.5.1.19" evidence="8"/>
<feature type="binding site" evidence="8">
    <location>
        <position position="171"/>
    </location>
    <ligand>
        <name>3-phosphoshikimate</name>
        <dbReference type="ChEBI" id="CHEBI:145989"/>
    </ligand>
</feature>
<keyword evidence="6 8" id="KW-0057">Aromatic amino acid biosynthesis</keyword>
<evidence type="ECO:0000256" key="8">
    <source>
        <dbReference type="HAMAP-Rule" id="MF_00210"/>
    </source>
</evidence>
<comment type="function">
    <text evidence="8">Catalyzes the transfer of the enolpyruvyl moiety of phosphoenolpyruvate (PEP) to the 5-hydroxyl of shikimate-3-phosphate (S3P) to produce enolpyruvyl shikimate-3-phosphate and inorganic phosphate.</text>
</comment>
<name>A0A560BFR5_AZOBR</name>
<dbReference type="PANTHER" id="PTHR21090:SF5">
    <property type="entry name" value="PENTAFUNCTIONAL AROM POLYPEPTIDE"/>
    <property type="match status" value="1"/>
</dbReference>
<dbReference type="PROSITE" id="PS00104">
    <property type="entry name" value="EPSP_SYNTHASE_1"/>
    <property type="match status" value="1"/>
</dbReference>
<evidence type="ECO:0000256" key="2">
    <source>
        <dbReference type="ARBA" id="ARBA00009948"/>
    </source>
</evidence>
<feature type="active site" description="Proton acceptor" evidence="8">
    <location>
        <position position="324"/>
    </location>
</feature>
<organism evidence="10 11">
    <name type="scientific">Azospirillum brasilense</name>
    <dbReference type="NCBI Taxonomy" id="192"/>
    <lineage>
        <taxon>Bacteria</taxon>
        <taxon>Pseudomonadati</taxon>
        <taxon>Pseudomonadota</taxon>
        <taxon>Alphaproteobacteria</taxon>
        <taxon>Rhodospirillales</taxon>
        <taxon>Azospirillaceae</taxon>
        <taxon>Azospirillum</taxon>
    </lineage>
</organism>
<dbReference type="InterPro" id="IPR013792">
    <property type="entry name" value="RNA3'P_cycl/enolpyr_Trfase_a/b"/>
</dbReference>
<feature type="binding site" evidence="8">
    <location>
        <position position="400"/>
    </location>
    <ligand>
        <name>phosphoenolpyruvate</name>
        <dbReference type="ChEBI" id="CHEBI:58702"/>
    </ligand>
</feature>
<dbReference type="NCBIfam" id="TIGR01356">
    <property type="entry name" value="aroA"/>
    <property type="match status" value="1"/>
</dbReference>
<dbReference type="SUPFAM" id="SSF55205">
    <property type="entry name" value="EPT/RTPC-like"/>
    <property type="match status" value="1"/>
</dbReference>
<comment type="similarity">
    <text evidence="2 8">Belongs to the EPSP synthase family.</text>
</comment>
<dbReference type="GO" id="GO:0005737">
    <property type="term" value="C:cytoplasm"/>
    <property type="evidence" value="ECO:0007669"/>
    <property type="project" value="UniProtKB-SubCell"/>
</dbReference>
<feature type="binding site" evidence="8">
    <location>
        <position position="126"/>
    </location>
    <ligand>
        <name>phosphoenolpyruvate</name>
        <dbReference type="ChEBI" id="CHEBI:58702"/>
    </ligand>
</feature>
<dbReference type="AlphaFoldDB" id="A0A560BFR5"/>
<comment type="pathway">
    <text evidence="1 8">Metabolic intermediate biosynthesis; chorismate biosynthesis; chorismate from D-erythrose 4-phosphate and phosphoenolpyruvate: step 6/7.</text>
</comment>
<dbReference type="PIRSF" id="PIRSF000505">
    <property type="entry name" value="EPSPS"/>
    <property type="match status" value="1"/>
</dbReference>
<dbReference type="GO" id="GO:0008652">
    <property type="term" value="P:amino acid biosynthetic process"/>
    <property type="evidence" value="ECO:0007669"/>
    <property type="project" value="UniProtKB-KW"/>
</dbReference>
<dbReference type="GO" id="GO:0009073">
    <property type="term" value="P:aromatic amino acid family biosynthetic process"/>
    <property type="evidence" value="ECO:0007669"/>
    <property type="project" value="UniProtKB-KW"/>
</dbReference>
<feature type="binding site" evidence="8">
    <location>
        <position position="30"/>
    </location>
    <ligand>
        <name>3-phosphoshikimate</name>
        <dbReference type="ChEBI" id="CHEBI:145989"/>
    </ligand>
</feature>
<keyword evidence="3 8" id="KW-0963">Cytoplasm</keyword>
<dbReference type="GO" id="GO:0003866">
    <property type="term" value="F:3-phosphoshikimate 1-carboxyvinyltransferase activity"/>
    <property type="evidence" value="ECO:0007669"/>
    <property type="project" value="UniProtKB-UniRule"/>
</dbReference>
<evidence type="ECO:0000256" key="7">
    <source>
        <dbReference type="ARBA" id="ARBA00044633"/>
    </source>
</evidence>
<feature type="binding site" evidence="8">
    <location>
        <position position="324"/>
    </location>
    <ligand>
        <name>3-phosphoshikimate</name>
        <dbReference type="ChEBI" id="CHEBI:145989"/>
    </ligand>
</feature>
<feature type="domain" description="Enolpyruvate transferase" evidence="9">
    <location>
        <begin position="13"/>
        <end position="433"/>
    </location>
</feature>
<gene>
    <name evidence="8" type="primary">aroA</name>
    <name evidence="10" type="ORF">FBZ82_103446</name>
</gene>
<dbReference type="UniPathway" id="UPA00053">
    <property type="reaction ID" value="UER00089"/>
</dbReference>
<feature type="binding site" evidence="8">
    <location>
        <position position="26"/>
    </location>
    <ligand>
        <name>3-phosphoshikimate</name>
        <dbReference type="ChEBI" id="CHEBI:145989"/>
    </ligand>
</feature>
<evidence type="ECO:0000259" key="9">
    <source>
        <dbReference type="Pfam" id="PF00275"/>
    </source>
</evidence>
<sequence length="445" mass="45867">MLQAKPLRSSSTGALAGTIRVPGDKSISHRSLMLGAVAVGETVIHGLLEGEDVLNTAAAMRLLGAQAERGGDGVWRVRGVGLGGLGEPAQVLDMGNSGTAARLLMGLVASHPITCVFTGDASLNKRPMARVTGPLEQMGARFVGRSGGRLPLAVVGSDRTVPITYRLPVASAQVKSAIILCGLNTAGTTTVIEAEPTRDHTELMLRHFGATVTTERMEDGALAVSVVGQPELTGREIVVPADPSSAAFPAVAALLRPGSELLLPSVGMNPRRTGLYDTLVEMGANIAFENRRDEAGEPVADLRVKHGPLKGIVVPADRAPSMIDEYPILAAAAACAEGTTVMLGLKELRVKESDRLAMVADGLTKCGVKVEVGADDSLTVYGTGTPPQGGATVATAMDHRIAMSFLVLGMATAEPVQVDDGAFIDTSFPGFVALMNGVGAKIAGA</sequence>
<evidence type="ECO:0000313" key="10">
    <source>
        <dbReference type="EMBL" id="TWA71471.1"/>
    </source>
</evidence>
<dbReference type="GO" id="GO:0009423">
    <property type="term" value="P:chorismate biosynthetic process"/>
    <property type="evidence" value="ECO:0007669"/>
    <property type="project" value="UniProtKB-UniRule"/>
</dbReference>
<feature type="binding site" evidence="8">
    <location>
        <position position="25"/>
    </location>
    <ligand>
        <name>phosphoenolpyruvate</name>
        <dbReference type="ChEBI" id="CHEBI:58702"/>
    </ligand>
</feature>
<dbReference type="FunFam" id="3.65.10.10:FF:000005">
    <property type="entry name" value="3-phosphoshikimate 1-carboxyvinyltransferase"/>
    <property type="match status" value="1"/>
</dbReference>
<evidence type="ECO:0000313" key="11">
    <source>
        <dbReference type="Proteomes" id="UP000316083"/>
    </source>
</evidence>
<keyword evidence="5 8" id="KW-0808">Transferase</keyword>
<feature type="binding site" evidence="8">
    <location>
        <position position="351"/>
    </location>
    <ligand>
        <name>3-phosphoshikimate</name>
        <dbReference type="ChEBI" id="CHEBI:145989"/>
    </ligand>
</feature>
<protein>
    <recommendedName>
        <fullName evidence="8">3-phosphoshikimate 1-carboxyvinyltransferase</fullName>
        <ecNumber evidence="8">2.5.1.19</ecNumber>
    </recommendedName>
    <alternativeName>
        <fullName evidence="8">5-enolpyruvylshikimate-3-phosphate synthase</fullName>
        <shortName evidence="8">EPSP synthase</shortName>
        <shortName evidence="8">EPSPS</shortName>
    </alternativeName>
</protein>
<feature type="binding site" evidence="8">
    <location>
        <position position="25"/>
    </location>
    <ligand>
        <name>3-phosphoshikimate</name>
        <dbReference type="ChEBI" id="CHEBI:145989"/>
    </ligand>
</feature>
<dbReference type="InterPro" id="IPR036968">
    <property type="entry name" value="Enolpyruvate_Tfrase_sf"/>
</dbReference>
<feature type="binding site" evidence="8">
    <location>
        <position position="355"/>
    </location>
    <ligand>
        <name>phosphoenolpyruvate</name>
        <dbReference type="ChEBI" id="CHEBI:58702"/>
    </ligand>
</feature>
<dbReference type="EMBL" id="VITF01000003">
    <property type="protein sequence ID" value="TWA71471.1"/>
    <property type="molecule type" value="Genomic_DNA"/>
</dbReference>
<dbReference type="CDD" id="cd01556">
    <property type="entry name" value="EPSP_synthase"/>
    <property type="match status" value="1"/>
</dbReference>
<evidence type="ECO:0000256" key="1">
    <source>
        <dbReference type="ARBA" id="ARBA00004811"/>
    </source>
</evidence>
<feature type="binding site" evidence="8">
    <location>
        <position position="173"/>
    </location>
    <ligand>
        <name>phosphoenolpyruvate</name>
        <dbReference type="ChEBI" id="CHEBI:58702"/>
    </ligand>
</feature>
<dbReference type="InterPro" id="IPR006264">
    <property type="entry name" value="EPSP_synthase"/>
</dbReference>
<comment type="caution">
    <text evidence="8">Lacks conserved residue(s) required for the propagation of feature annotation.</text>
</comment>
<keyword evidence="4 8" id="KW-0028">Amino-acid biosynthesis</keyword>